<evidence type="ECO:0000256" key="7">
    <source>
        <dbReference type="ARBA" id="ARBA00018587"/>
    </source>
</evidence>
<dbReference type="Pfam" id="PF00224">
    <property type="entry name" value="PK"/>
    <property type="match status" value="1"/>
</dbReference>
<organism evidence="22 23">
    <name type="scientific">Massiliimalia timonensis</name>
    <dbReference type="NCBI Taxonomy" id="1987501"/>
    <lineage>
        <taxon>Bacteria</taxon>
        <taxon>Bacillati</taxon>
        <taxon>Bacillota</taxon>
        <taxon>Clostridia</taxon>
        <taxon>Eubacteriales</taxon>
        <taxon>Oscillospiraceae</taxon>
        <taxon>Massiliimalia</taxon>
    </lineage>
</organism>
<evidence type="ECO:0000256" key="2">
    <source>
        <dbReference type="ARBA" id="ARBA00001958"/>
    </source>
</evidence>
<dbReference type="InterPro" id="IPR036637">
    <property type="entry name" value="Phosphohistidine_dom_sf"/>
</dbReference>
<comment type="similarity">
    <text evidence="5 18">Belongs to the pyruvate kinase family.</text>
</comment>
<keyword evidence="11 18" id="KW-0418">Kinase</keyword>
<comment type="caution">
    <text evidence="22">The sequence shown here is derived from an EMBL/GenBank/DDBJ whole genome shotgun (WGS) entry which is preliminary data.</text>
</comment>
<comment type="pathway">
    <text evidence="3 18">Carbohydrate degradation; glycolysis; pyruvate from D-glyceraldehyde 3-phosphate: step 5/5.</text>
</comment>
<dbReference type="Gene3D" id="3.40.1380.20">
    <property type="entry name" value="Pyruvate kinase, C-terminal domain"/>
    <property type="match status" value="1"/>
</dbReference>
<gene>
    <name evidence="22" type="primary">pyk</name>
    <name evidence="22" type="ORF">H8702_00450</name>
</gene>
<evidence type="ECO:0000256" key="9">
    <source>
        <dbReference type="ARBA" id="ARBA00022723"/>
    </source>
</evidence>
<evidence type="ECO:0000313" key="23">
    <source>
        <dbReference type="Proteomes" id="UP000632659"/>
    </source>
</evidence>
<dbReference type="NCBIfam" id="NF004978">
    <property type="entry name" value="PRK06354.1"/>
    <property type="match status" value="1"/>
</dbReference>
<dbReference type="PANTHER" id="PTHR11817">
    <property type="entry name" value="PYRUVATE KINASE"/>
    <property type="match status" value="1"/>
</dbReference>
<comment type="cofactor">
    <cofactor evidence="2">
        <name>K(+)</name>
        <dbReference type="ChEBI" id="CHEBI:29103"/>
    </cofactor>
</comment>
<feature type="domain" description="Pyruvate kinase C-terminal" evidence="21">
    <location>
        <begin position="356"/>
        <end position="469"/>
    </location>
</feature>
<evidence type="ECO:0000256" key="15">
    <source>
        <dbReference type="ARBA" id="ARBA00023152"/>
    </source>
</evidence>
<evidence type="ECO:0000256" key="11">
    <source>
        <dbReference type="ARBA" id="ARBA00022777"/>
    </source>
</evidence>
<keyword evidence="23" id="KW-1185">Reference proteome</keyword>
<evidence type="ECO:0000256" key="16">
    <source>
        <dbReference type="ARBA" id="ARBA00023317"/>
    </source>
</evidence>
<reference evidence="22" key="1">
    <citation type="submission" date="2020-08" db="EMBL/GenBank/DDBJ databases">
        <title>Genome public.</title>
        <authorList>
            <person name="Liu C."/>
            <person name="Sun Q."/>
        </authorList>
    </citation>
    <scope>NUCLEOTIDE SEQUENCE</scope>
    <source>
        <strain evidence="22">NSJ-15</strain>
    </source>
</reference>
<evidence type="ECO:0000259" key="21">
    <source>
        <dbReference type="Pfam" id="PF02887"/>
    </source>
</evidence>
<dbReference type="InterPro" id="IPR015806">
    <property type="entry name" value="Pyrv_Knase_insert_dom_sf"/>
</dbReference>
<evidence type="ECO:0000256" key="3">
    <source>
        <dbReference type="ARBA" id="ARBA00004997"/>
    </source>
</evidence>
<keyword evidence="12" id="KW-0067">ATP-binding</keyword>
<dbReference type="InterPro" id="IPR011037">
    <property type="entry name" value="Pyrv_Knase-like_insert_dom_sf"/>
</dbReference>
<keyword evidence="10" id="KW-0547">Nucleotide-binding</keyword>
<dbReference type="SUPFAM" id="SSF52935">
    <property type="entry name" value="PK C-terminal domain-like"/>
    <property type="match status" value="1"/>
</dbReference>
<comment type="cofactor">
    <cofactor evidence="1">
        <name>Mg(2+)</name>
        <dbReference type="ChEBI" id="CHEBI:18420"/>
    </cofactor>
</comment>
<dbReference type="PRINTS" id="PR01050">
    <property type="entry name" value="PYRUVTKNASE"/>
</dbReference>
<dbReference type="InterPro" id="IPR008279">
    <property type="entry name" value="PEP-util_enz_mobile_dom"/>
</dbReference>
<dbReference type="InterPro" id="IPR040442">
    <property type="entry name" value="Pyrv_kinase-like_dom_sf"/>
</dbReference>
<dbReference type="RefSeq" id="WP_093988068.1">
    <property type="nucleotide sequence ID" value="NZ_FYDD01000003.1"/>
</dbReference>
<dbReference type="Gene3D" id="2.40.33.10">
    <property type="entry name" value="PK beta-barrel domain-like"/>
    <property type="match status" value="1"/>
</dbReference>
<evidence type="ECO:0000256" key="4">
    <source>
        <dbReference type="ARBA" id="ARBA00006237"/>
    </source>
</evidence>
<accession>A0A8J6NZ48</accession>
<evidence type="ECO:0000256" key="14">
    <source>
        <dbReference type="ARBA" id="ARBA00022958"/>
    </source>
</evidence>
<dbReference type="FunFam" id="3.20.20.60:FF:000025">
    <property type="entry name" value="Pyruvate kinase"/>
    <property type="match status" value="1"/>
</dbReference>
<evidence type="ECO:0000256" key="1">
    <source>
        <dbReference type="ARBA" id="ARBA00001946"/>
    </source>
</evidence>
<dbReference type="SUPFAM" id="SSF50800">
    <property type="entry name" value="PK beta-barrel domain-like"/>
    <property type="match status" value="1"/>
</dbReference>
<comment type="catalytic activity">
    <reaction evidence="18">
        <text>pyruvate + ATP = phosphoenolpyruvate + ADP + H(+)</text>
        <dbReference type="Rhea" id="RHEA:18157"/>
        <dbReference type="ChEBI" id="CHEBI:15361"/>
        <dbReference type="ChEBI" id="CHEBI:15378"/>
        <dbReference type="ChEBI" id="CHEBI:30616"/>
        <dbReference type="ChEBI" id="CHEBI:58702"/>
        <dbReference type="ChEBI" id="CHEBI:456216"/>
        <dbReference type="EC" id="2.7.1.40"/>
    </reaction>
</comment>
<dbReference type="OrthoDB" id="9812123at2"/>
<sequence>MRKTKIICTMGPANDDEQVLRKLMLEGMDAARFNFSHADHASHKKKFDLVVKLREELGLPIATILDTKGPEIRIGTFKTGKAELKKGNIFTLTTREVPGDENAVSITYADLPKDIQPGATVLLDDGLIALQVVNVTDTDIICNVLNSGVISNSKGINVPGTRLSMPFVSERDRADIEFGIKVGFDYIAASFTRSAEDILEVRKILDEHHCHHMNIIAKIENAEGVNNIDEIIRVTDGIMVARGDMGVEIPLEEVPVLQKKIIKKAYTAGKQVVTATQMLDSMMKNPRPTRAEATDVANAIYDGTSVIMLSGETAAGQYPVEALQTMVKIAERTEQDIDYIKRLNQMSGIQNVDITNAISHATCTTAHDLGASAIVTVTKSGKTARMISKFRPKYPIIGCTTQEVVYRQLNLSWGVRPLMVEEKNSADELFDHAVDTAEKAGCLNCGDLVVITAGVPLGISGTTNMMKVHVVGHILISGHGITQHQTCGRLCVCSTEQEALERFKDGDILVIPFTSNKLMPILKNASGIITEEDGTNSHAAIAGMAMDIPVIVGAENATKILKMSAVVNMDASKGTVSCTY</sequence>
<dbReference type="SUPFAM" id="SSF51621">
    <property type="entry name" value="Phosphoenolpyruvate/pyruvate domain"/>
    <property type="match status" value="1"/>
</dbReference>
<keyword evidence="14" id="KW-0630">Potassium</keyword>
<dbReference type="InterPro" id="IPR001697">
    <property type="entry name" value="Pyr_Knase"/>
</dbReference>
<dbReference type="FunFam" id="2.40.33.10:FF:000001">
    <property type="entry name" value="Pyruvate kinase"/>
    <property type="match status" value="1"/>
</dbReference>
<evidence type="ECO:0000256" key="6">
    <source>
        <dbReference type="ARBA" id="ARBA00012142"/>
    </source>
</evidence>
<dbReference type="GO" id="GO:0030955">
    <property type="term" value="F:potassium ion binding"/>
    <property type="evidence" value="ECO:0007669"/>
    <property type="project" value="UniProtKB-UniRule"/>
</dbReference>
<keyword evidence="9" id="KW-0479">Metal-binding</keyword>
<dbReference type="EC" id="2.7.1.40" evidence="6 17"/>
<dbReference type="Gene3D" id="3.20.20.60">
    <property type="entry name" value="Phosphoenolpyruvate-binding domains"/>
    <property type="match status" value="1"/>
</dbReference>
<evidence type="ECO:0000256" key="17">
    <source>
        <dbReference type="NCBIfam" id="TIGR01064"/>
    </source>
</evidence>
<dbReference type="GO" id="GO:0005524">
    <property type="term" value="F:ATP binding"/>
    <property type="evidence" value="ECO:0007669"/>
    <property type="project" value="UniProtKB-KW"/>
</dbReference>
<comment type="similarity">
    <text evidence="4">In the C-terminal section; belongs to the PEP-utilizing enzyme family.</text>
</comment>
<evidence type="ECO:0000256" key="12">
    <source>
        <dbReference type="ARBA" id="ARBA00022840"/>
    </source>
</evidence>
<keyword evidence="16 22" id="KW-0670">Pyruvate</keyword>
<dbReference type="Proteomes" id="UP000632659">
    <property type="component" value="Unassembled WGS sequence"/>
</dbReference>
<dbReference type="AlphaFoldDB" id="A0A8J6NZ48"/>
<evidence type="ECO:0000259" key="20">
    <source>
        <dbReference type="Pfam" id="PF00391"/>
    </source>
</evidence>
<keyword evidence="13 18" id="KW-0460">Magnesium</keyword>
<evidence type="ECO:0000256" key="18">
    <source>
        <dbReference type="RuleBase" id="RU000504"/>
    </source>
</evidence>
<evidence type="ECO:0000256" key="10">
    <source>
        <dbReference type="ARBA" id="ARBA00022741"/>
    </source>
</evidence>
<evidence type="ECO:0000256" key="8">
    <source>
        <dbReference type="ARBA" id="ARBA00022679"/>
    </source>
</evidence>
<keyword evidence="15 18" id="KW-0324">Glycolysis</keyword>
<dbReference type="Gene3D" id="3.50.30.10">
    <property type="entry name" value="Phosphohistidine domain"/>
    <property type="match status" value="1"/>
</dbReference>
<dbReference type="InterPro" id="IPR015793">
    <property type="entry name" value="Pyrv_Knase_brl"/>
</dbReference>
<evidence type="ECO:0000313" key="22">
    <source>
        <dbReference type="EMBL" id="MBC8609589.1"/>
    </source>
</evidence>
<dbReference type="UniPathway" id="UPA00109">
    <property type="reaction ID" value="UER00188"/>
</dbReference>
<feature type="domain" description="Pyruvate kinase barrel" evidence="19">
    <location>
        <begin position="1"/>
        <end position="322"/>
    </location>
</feature>
<dbReference type="Pfam" id="PF00391">
    <property type="entry name" value="PEP-utilizers"/>
    <property type="match status" value="1"/>
</dbReference>
<dbReference type="Pfam" id="PF02887">
    <property type="entry name" value="PK_C"/>
    <property type="match status" value="1"/>
</dbReference>
<dbReference type="GO" id="GO:0004743">
    <property type="term" value="F:pyruvate kinase activity"/>
    <property type="evidence" value="ECO:0007669"/>
    <property type="project" value="UniProtKB-UniRule"/>
</dbReference>
<dbReference type="InterPro" id="IPR015813">
    <property type="entry name" value="Pyrv/PenolPyrv_kinase-like_dom"/>
</dbReference>
<dbReference type="SUPFAM" id="SSF52009">
    <property type="entry name" value="Phosphohistidine domain"/>
    <property type="match status" value="1"/>
</dbReference>
<name>A0A8J6NZ48_9FIRM</name>
<dbReference type="EMBL" id="JACRTL010000001">
    <property type="protein sequence ID" value="MBC8609589.1"/>
    <property type="molecule type" value="Genomic_DNA"/>
</dbReference>
<proteinExistence type="inferred from homology"/>
<dbReference type="InterPro" id="IPR036918">
    <property type="entry name" value="Pyrv_Knase_C_sf"/>
</dbReference>
<feature type="domain" description="PEP-utilising enzyme mobile" evidence="20">
    <location>
        <begin position="503"/>
        <end position="574"/>
    </location>
</feature>
<dbReference type="GO" id="GO:0016301">
    <property type="term" value="F:kinase activity"/>
    <property type="evidence" value="ECO:0007669"/>
    <property type="project" value="UniProtKB-KW"/>
</dbReference>
<dbReference type="NCBIfam" id="NF004491">
    <property type="entry name" value="PRK05826.1"/>
    <property type="match status" value="1"/>
</dbReference>
<keyword evidence="8 18" id="KW-0808">Transferase</keyword>
<evidence type="ECO:0000259" key="19">
    <source>
        <dbReference type="Pfam" id="PF00224"/>
    </source>
</evidence>
<evidence type="ECO:0000256" key="5">
    <source>
        <dbReference type="ARBA" id="ARBA00008663"/>
    </source>
</evidence>
<dbReference type="GO" id="GO:0000287">
    <property type="term" value="F:magnesium ion binding"/>
    <property type="evidence" value="ECO:0007669"/>
    <property type="project" value="UniProtKB-UniRule"/>
</dbReference>
<protein>
    <recommendedName>
        <fullName evidence="7 17">Pyruvate kinase</fullName>
        <ecNumber evidence="6 17">2.7.1.40</ecNumber>
    </recommendedName>
</protein>
<dbReference type="InterPro" id="IPR015795">
    <property type="entry name" value="Pyrv_Knase_C"/>
</dbReference>
<dbReference type="NCBIfam" id="TIGR01064">
    <property type="entry name" value="pyruv_kin"/>
    <property type="match status" value="1"/>
</dbReference>
<evidence type="ECO:0000256" key="13">
    <source>
        <dbReference type="ARBA" id="ARBA00022842"/>
    </source>
</evidence>